<dbReference type="EMBL" id="CP053418">
    <property type="protein sequence ID" value="QJW83221.1"/>
    <property type="molecule type" value="Genomic_DNA"/>
</dbReference>
<evidence type="ECO:0000313" key="1">
    <source>
        <dbReference type="EMBL" id="QJW83221.1"/>
    </source>
</evidence>
<dbReference type="Proteomes" id="UP000500826">
    <property type="component" value="Chromosome"/>
</dbReference>
<keyword evidence="2" id="KW-1185">Reference proteome</keyword>
<evidence type="ECO:0008006" key="3">
    <source>
        <dbReference type="Google" id="ProtNLM"/>
    </source>
</evidence>
<proteinExistence type="predicted"/>
<accession>A0ABX6P2H5</accession>
<name>A0ABX6P2H5_9BURK</name>
<organism evidence="1 2">
    <name type="scientific">Ramlibacter terrae</name>
    <dbReference type="NCBI Taxonomy" id="2732511"/>
    <lineage>
        <taxon>Bacteria</taxon>
        <taxon>Pseudomonadati</taxon>
        <taxon>Pseudomonadota</taxon>
        <taxon>Betaproteobacteria</taxon>
        <taxon>Burkholderiales</taxon>
        <taxon>Comamonadaceae</taxon>
        <taxon>Ramlibacter</taxon>
    </lineage>
</organism>
<protein>
    <recommendedName>
        <fullName evidence="3">Magnesium transporter CorA</fullName>
    </recommendedName>
</protein>
<reference evidence="1 2" key="1">
    <citation type="submission" date="2020-05" db="EMBL/GenBank/DDBJ databases">
        <title>Ramlibacter rhizophilus sp. nov., isolated from rhizosphere soil of national flower Mugunghwa from South Korea.</title>
        <authorList>
            <person name="Zheng-Fei Y."/>
            <person name="Huan T."/>
        </authorList>
    </citation>
    <scope>NUCLEOTIDE SEQUENCE [LARGE SCALE GENOMIC DNA]</scope>
    <source>
        <strain evidence="1 2">H242</strain>
    </source>
</reference>
<sequence>MNIVEFGAGTLRFLEQPPAKAPEGGFVWIYLERDELQTGLPMLQQAAQALGVRPCSTCT</sequence>
<evidence type="ECO:0000313" key="2">
    <source>
        <dbReference type="Proteomes" id="UP000500826"/>
    </source>
</evidence>
<gene>
    <name evidence="1" type="ORF">HK414_25715</name>
</gene>